<feature type="region of interest" description="Disordered" evidence="3">
    <location>
        <begin position="217"/>
        <end position="250"/>
    </location>
</feature>
<dbReference type="PROSITE" id="PS50125">
    <property type="entry name" value="GUANYLATE_CYCLASE_2"/>
    <property type="match status" value="1"/>
</dbReference>
<feature type="compositionally biased region" description="Polar residues" evidence="3">
    <location>
        <begin position="807"/>
        <end position="857"/>
    </location>
</feature>
<evidence type="ECO:0000256" key="4">
    <source>
        <dbReference type="SAM" id="Phobius"/>
    </source>
</evidence>
<dbReference type="SUPFAM" id="SSF55073">
    <property type="entry name" value="Nucleotide cyclase"/>
    <property type="match status" value="2"/>
</dbReference>
<evidence type="ECO:0000256" key="1">
    <source>
        <dbReference type="ARBA" id="ARBA00022741"/>
    </source>
</evidence>
<dbReference type="Gene3D" id="3.30.70.1230">
    <property type="entry name" value="Nucleotide cyclase"/>
    <property type="match status" value="2"/>
</dbReference>
<feature type="region of interest" description="Disordered" evidence="3">
    <location>
        <begin position="336"/>
        <end position="376"/>
    </location>
</feature>
<dbReference type="GO" id="GO:0035556">
    <property type="term" value="P:intracellular signal transduction"/>
    <property type="evidence" value="ECO:0007669"/>
    <property type="project" value="InterPro"/>
</dbReference>
<gene>
    <name evidence="6" type="primary">ABSGL_11956.1 scaffold 12357</name>
</gene>
<dbReference type="SUPFAM" id="SSF52540">
    <property type="entry name" value="P-loop containing nucleoside triphosphate hydrolases"/>
    <property type="match status" value="1"/>
</dbReference>
<dbReference type="PANTHER" id="PTHR16305:SF28">
    <property type="entry name" value="GUANYLATE CYCLASE DOMAIN-CONTAINING PROTEIN"/>
    <property type="match status" value="1"/>
</dbReference>
<feature type="compositionally biased region" description="Polar residues" evidence="3">
    <location>
        <begin position="232"/>
        <end position="247"/>
    </location>
</feature>
<feature type="region of interest" description="Disordered" evidence="3">
    <location>
        <begin position="805"/>
        <end position="867"/>
    </location>
</feature>
<feature type="transmembrane region" description="Helical" evidence="4">
    <location>
        <begin position="1644"/>
        <end position="1666"/>
    </location>
</feature>
<dbReference type="InterPro" id="IPR029787">
    <property type="entry name" value="Nucleotide_cyclase"/>
</dbReference>
<evidence type="ECO:0000313" key="6">
    <source>
        <dbReference type="EMBL" id="SAM06080.1"/>
    </source>
</evidence>
<feature type="compositionally biased region" description="Low complexity" evidence="3">
    <location>
        <begin position="336"/>
        <end position="346"/>
    </location>
</feature>
<evidence type="ECO:0000259" key="5">
    <source>
        <dbReference type="PROSITE" id="PS50125"/>
    </source>
</evidence>
<dbReference type="PANTHER" id="PTHR16305">
    <property type="entry name" value="TESTICULAR SOLUBLE ADENYLYL CYCLASE"/>
    <property type="match status" value="1"/>
</dbReference>
<feature type="compositionally biased region" description="Basic and acidic residues" evidence="3">
    <location>
        <begin position="858"/>
        <end position="867"/>
    </location>
</feature>
<feature type="region of interest" description="Disordered" evidence="3">
    <location>
        <begin position="159"/>
        <end position="180"/>
    </location>
</feature>
<keyword evidence="4" id="KW-0812">Transmembrane</keyword>
<dbReference type="GO" id="GO:0009190">
    <property type="term" value="P:cyclic nucleotide biosynthetic process"/>
    <property type="evidence" value="ECO:0007669"/>
    <property type="project" value="InterPro"/>
</dbReference>
<keyword evidence="4" id="KW-0472">Membrane</keyword>
<dbReference type="InterPro" id="IPR027417">
    <property type="entry name" value="P-loop_NTPase"/>
</dbReference>
<name>A0A168R4C4_ABSGL</name>
<keyword evidence="1" id="KW-0547">Nucleotide-binding</keyword>
<dbReference type="STRING" id="4829.A0A168R4C4"/>
<dbReference type="InParanoid" id="A0A168R4C4"/>
<dbReference type="EMBL" id="LT554489">
    <property type="protein sequence ID" value="SAM06080.1"/>
    <property type="molecule type" value="Genomic_DNA"/>
</dbReference>
<dbReference type="Proteomes" id="UP000078561">
    <property type="component" value="Unassembled WGS sequence"/>
</dbReference>
<dbReference type="GO" id="GO:0005737">
    <property type="term" value="C:cytoplasm"/>
    <property type="evidence" value="ECO:0007669"/>
    <property type="project" value="TreeGrafter"/>
</dbReference>
<proteinExistence type="predicted"/>
<reference evidence="6" key="1">
    <citation type="submission" date="2016-04" db="EMBL/GenBank/DDBJ databases">
        <authorList>
            <person name="Evans L.H."/>
            <person name="Alamgir A."/>
            <person name="Owens N."/>
            <person name="Weber N.D."/>
            <person name="Virtaneva K."/>
            <person name="Barbian K."/>
            <person name="Babar A."/>
            <person name="Rosenke K."/>
        </authorList>
    </citation>
    <scope>NUCLEOTIDE SEQUENCE [LARGE SCALE GENOMIC DNA]</scope>
    <source>
        <strain evidence="6">CBS 101.48</strain>
    </source>
</reference>
<dbReference type="GO" id="GO:0004016">
    <property type="term" value="F:adenylate cyclase activity"/>
    <property type="evidence" value="ECO:0007669"/>
    <property type="project" value="TreeGrafter"/>
</dbReference>
<keyword evidence="7" id="KW-1185">Reference proteome</keyword>
<feature type="compositionally biased region" description="Polar residues" evidence="3">
    <location>
        <begin position="193"/>
        <end position="209"/>
    </location>
</feature>
<dbReference type="InterPro" id="IPR001054">
    <property type="entry name" value="A/G_cyclase"/>
</dbReference>
<dbReference type="GO" id="GO:0005524">
    <property type="term" value="F:ATP binding"/>
    <property type="evidence" value="ECO:0007669"/>
    <property type="project" value="UniProtKB-KW"/>
</dbReference>
<keyword evidence="2" id="KW-0067">ATP-binding</keyword>
<evidence type="ECO:0000313" key="7">
    <source>
        <dbReference type="Proteomes" id="UP000078561"/>
    </source>
</evidence>
<dbReference type="OrthoDB" id="194468at2759"/>
<feature type="region of interest" description="Disordered" evidence="3">
    <location>
        <begin position="190"/>
        <end position="209"/>
    </location>
</feature>
<organism evidence="6">
    <name type="scientific">Absidia glauca</name>
    <name type="common">Pin mould</name>
    <dbReference type="NCBI Taxonomy" id="4829"/>
    <lineage>
        <taxon>Eukaryota</taxon>
        <taxon>Fungi</taxon>
        <taxon>Fungi incertae sedis</taxon>
        <taxon>Mucoromycota</taxon>
        <taxon>Mucoromycotina</taxon>
        <taxon>Mucoromycetes</taxon>
        <taxon>Mucorales</taxon>
        <taxon>Cunninghamellaceae</taxon>
        <taxon>Absidia</taxon>
    </lineage>
</organism>
<evidence type="ECO:0000256" key="2">
    <source>
        <dbReference type="ARBA" id="ARBA00022840"/>
    </source>
</evidence>
<evidence type="ECO:0000256" key="3">
    <source>
        <dbReference type="SAM" id="MobiDB-lite"/>
    </source>
</evidence>
<sequence>MFNIAPFVTKFVRSLHESDENIEIPYSMTQFGVVLMADVVGFSKLTTLATEKGASSPEAMASEIGEYMGECIKIIEFYGGDVVKFLGDALLVCFQPSLTNERRRSSTDTMVDDGSMDLSQRQRHVLVRKAIECGLQLLARQSHFRVYLTAEEIIRHRGPGGEIERHHYPNGNKDQQQQRRRLSLFDSLYEGRSGTSSKKSSNGDSIHQYLNSKKFADVGDSSRRKSKKRSNTLKSQLQNSQSIASGSHQEKRFWNSLNPFKKKNYDKFLSKVSDRRLSSVHSNQTTATHDIKSIDLELHIAVSCGNVTNVILGDMNPTGAISEIPLFIPKVGANVGPSNKSDNGDNGDIDNGKKPDLSPDVGANGHSLRQPDSAGPSKAYDDYFIRYRGRLEYAICGEAVESLDKALSEAKAGEISITPETFMMIDQKTMHLSYEMRNGYYVVKGFDFDRNDTLFGNQHNQLYPASQLKVEPLIPKTRGTSFLTLTMDSSLQYYKYLNRSSLYRLQHSVDGSFPAQFREATIMFISLGKIHVDQQDGYQKAQKALYLAIRRLVKYEGMLQQFAVDDKGATILGIFGLPPLSHESEAIFAAKASIKLRDEYRKFLPDFSIALASGGIFNAVLPMDSPYRRDAAIAGDAIIIAVRLLKFAFAKRNIVCDYSTMRQIKHQCEFEDLGANHIKGKKDPVEIFCLLNFNSTKNKRVSQISGNNSSRTFVGYRSELENALGFLDSWQHAPNYHLMVILGNMGSGKSLFCRTLHDQFRQSSDKDCITCWTLSTEVEKSSKYYTIKNLVISFLELIDSDRVPMKTTEQSGGSSTNGLNSMRNTPSFVVSRQSTQDTGIASNGSGNALSSTESQQNSDHHHTEPHHGLTIAPTIQQQDSTTSASSLSNRSSPITAPIQHQIIMHQKEALEQKQEHELMDENTKYGELISRCLCKCGENEALLPLFGDLSIDLGRIDHNRHTKHIDGRARDILLIGVIVRMVQHLSQFVRIFIICDDMQWADAPSLTMLHRLHHDCRNMMILVAARQSKNVDIDFIGEFCETGTVSQITLNGLGTSDIDKIILQNCGEDVDRVNPSIVNVVQDRTSGNPLYVTNMAIILKDFDHVTVKDGELIPTSNQFDLENFLGDFNYSRVIKMQFDRLNSNYQEFLTIASCLDQYFTLYEVGAAIQPTNTICHQTNHRVVYGLLKRYDVYNFLNHDYSDNGNNMTRSDRESSAKYSFLHDTIPKTIYGLISYERRISLHRCLAHYYEQLLAPENQSQILGKVTRHYLQTDEISKQLHYLQELSSYNMRSYLLPEATTQLEQILAILKENDDMVHEFGWTRLSDIYYRLGVCFTMRTELTKGERYLFMALSCLDNPWPKDRLSFLLHFAVNWLDQYKHRHWQLLWILTRRKVDPELGERIVDIMRQLSNIYIHTANGRSFTYTSLVGLNACEGLRDEGYNYTFFLSRYSLVCWLNENQRNSVYYMTRALQNMKNSWHANTLSVCAYLYFAAGKFHDARSLAYLAIENTRAFGVVTDCQAFYRAVALIVTTRIFGGVLDDYPKDLQLLTLMADTARINRDYEVEKWLAVYSLGNSIVTDKLDDCSSVVSVLESNIANCTDYNAIAIHGTLFCYYIRKHKYDEAHSHIGLFLERLPMLTVTLSLVSANIFPIYGLIFAVMGLYMLVEDKDEHLITLSTRDGYNRFNHGVARINNAFQQVKLWEFAEPSLYLARAFPYISTGRIVEGYLVLRHGFFEMKFINEIKFLKAYYYSILGKYAFTPADRMEWTEKAILDLHSLGIPYQRYVNSDPQHYYTDGKPADYTVLAPSSH</sequence>
<keyword evidence="4" id="KW-1133">Transmembrane helix</keyword>
<protein>
    <recommendedName>
        <fullName evidence="5">Guanylate cyclase domain-containing protein</fullName>
    </recommendedName>
</protein>
<accession>A0A168R4C4</accession>
<feature type="domain" description="Guanylate cyclase" evidence="5">
    <location>
        <begin position="33"/>
        <end position="92"/>
    </location>
</feature>